<gene>
    <name evidence="2" type="ORF">GPM918_LOCUS35358</name>
    <name evidence="1" type="ORF">OVA965_LOCUS21557</name>
    <name evidence="4" type="ORF">SRO942_LOCUS36079</name>
    <name evidence="3" type="ORF">TMI583_LOCUS22233</name>
</gene>
<organism evidence="2 5">
    <name type="scientific">Didymodactylos carnosus</name>
    <dbReference type="NCBI Taxonomy" id="1234261"/>
    <lineage>
        <taxon>Eukaryota</taxon>
        <taxon>Metazoa</taxon>
        <taxon>Spiralia</taxon>
        <taxon>Gnathifera</taxon>
        <taxon>Rotifera</taxon>
        <taxon>Eurotatoria</taxon>
        <taxon>Bdelloidea</taxon>
        <taxon>Philodinida</taxon>
        <taxon>Philodinidae</taxon>
        <taxon>Didymodactylos</taxon>
    </lineage>
</organism>
<evidence type="ECO:0000313" key="3">
    <source>
        <dbReference type="EMBL" id="CAF3955633.1"/>
    </source>
</evidence>
<dbReference type="Gene3D" id="1.25.40.10">
    <property type="entry name" value="Tetratricopeptide repeat domain"/>
    <property type="match status" value="1"/>
</dbReference>
<evidence type="ECO:0000313" key="2">
    <source>
        <dbReference type="EMBL" id="CAF1468197.1"/>
    </source>
</evidence>
<accession>A0A815QXB6</accession>
<dbReference type="EMBL" id="CAJOBA010030614">
    <property type="protein sequence ID" value="CAF3955633.1"/>
    <property type="molecule type" value="Genomic_DNA"/>
</dbReference>
<protein>
    <submittedName>
        <fullName evidence="2">Uncharacterized protein</fullName>
    </submittedName>
</protein>
<dbReference type="InterPro" id="IPR011990">
    <property type="entry name" value="TPR-like_helical_dom_sf"/>
</dbReference>
<name>A0A815QXB6_9BILA</name>
<dbReference type="EMBL" id="CAJOBC010085873">
    <property type="protein sequence ID" value="CAF4336785.1"/>
    <property type="molecule type" value="Genomic_DNA"/>
</dbReference>
<dbReference type="AlphaFoldDB" id="A0A815QXB6"/>
<comment type="caution">
    <text evidence="2">The sequence shown here is derived from an EMBL/GenBank/DDBJ whole genome shotgun (WGS) entry which is preliminary data.</text>
</comment>
<evidence type="ECO:0000313" key="1">
    <source>
        <dbReference type="EMBL" id="CAF1150033.1"/>
    </source>
</evidence>
<reference evidence="2" key="1">
    <citation type="submission" date="2021-02" db="EMBL/GenBank/DDBJ databases">
        <authorList>
            <person name="Nowell W R."/>
        </authorList>
    </citation>
    <scope>NUCLEOTIDE SEQUENCE</scope>
</reference>
<dbReference type="EMBL" id="CAJNOK010011849">
    <property type="protein sequence ID" value="CAF1150033.1"/>
    <property type="molecule type" value="Genomic_DNA"/>
</dbReference>
<dbReference type="Pfam" id="PF13424">
    <property type="entry name" value="TPR_12"/>
    <property type="match status" value="1"/>
</dbReference>
<proteinExistence type="predicted"/>
<evidence type="ECO:0000313" key="4">
    <source>
        <dbReference type="EMBL" id="CAF4336785.1"/>
    </source>
</evidence>
<sequence>MLPQNPRSLAIILLKRGSAYTVLEQYDLARIHYKQALKIQLTTVPSYHPIIAATYTDIAKVHEHKGCPTSP</sequence>
<dbReference type="Proteomes" id="UP000682733">
    <property type="component" value="Unassembled WGS sequence"/>
</dbReference>
<evidence type="ECO:0000313" key="5">
    <source>
        <dbReference type="Proteomes" id="UP000663829"/>
    </source>
</evidence>
<dbReference type="Proteomes" id="UP000663829">
    <property type="component" value="Unassembled WGS sequence"/>
</dbReference>
<dbReference type="Proteomes" id="UP000677228">
    <property type="component" value="Unassembled WGS sequence"/>
</dbReference>
<keyword evidence="5" id="KW-1185">Reference proteome</keyword>
<dbReference type="Proteomes" id="UP000681722">
    <property type="component" value="Unassembled WGS sequence"/>
</dbReference>
<dbReference type="SUPFAM" id="SSF48452">
    <property type="entry name" value="TPR-like"/>
    <property type="match status" value="1"/>
</dbReference>
<dbReference type="EMBL" id="CAJNOQ010020405">
    <property type="protein sequence ID" value="CAF1468197.1"/>
    <property type="molecule type" value="Genomic_DNA"/>
</dbReference>